<dbReference type="SUPFAM" id="SSF53448">
    <property type="entry name" value="Nucleotide-diphospho-sugar transferases"/>
    <property type="match status" value="1"/>
</dbReference>
<proteinExistence type="predicted"/>
<dbReference type="Gene3D" id="3.90.550.10">
    <property type="entry name" value="Spore Coat Polysaccharide Biosynthesis Protein SpsA, Chain A"/>
    <property type="match status" value="1"/>
</dbReference>
<dbReference type="Proteomes" id="UP000238206">
    <property type="component" value="Unassembled WGS sequence"/>
</dbReference>
<feature type="transmembrane region" description="Helical" evidence="7">
    <location>
        <begin position="271"/>
        <end position="295"/>
    </location>
</feature>
<dbReference type="CDD" id="cd04187">
    <property type="entry name" value="DPM1_like_bac"/>
    <property type="match status" value="1"/>
</dbReference>
<keyword evidence="4 7" id="KW-0812">Transmembrane</keyword>
<keyword evidence="3 9" id="KW-0808">Transferase</keyword>
<organism evidence="9 10">
    <name type="scientific">Burkholderia cepacia</name>
    <name type="common">Pseudomonas cepacia</name>
    <dbReference type="NCBI Taxonomy" id="292"/>
    <lineage>
        <taxon>Bacteria</taxon>
        <taxon>Pseudomonadati</taxon>
        <taxon>Pseudomonadota</taxon>
        <taxon>Betaproteobacteria</taxon>
        <taxon>Burkholderiales</taxon>
        <taxon>Burkholderiaceae</taxon>
        <taxon>Burkholderia</taxon>
        <taxon>Burkholderia cepacia complex</taxon>
    </lineage>
</organism>
<reference evidence="9 10" key="1">
    <citation type="submission" date="2018-02" db="EMBL/GenBank/DDBJ databases">
        <title>Draft genome sequencing of Burkholderia cepacia Y14-15.</title>
        <authorList>
            <person name="Zheng B.-X."/>
        </authorList>
    </citation>
    <scope>NUCLEOTIDE SEQUENCE [LARGE SCALE GENOMIC DNA]</scope>
    <source>
        <strain evidence="9 10">Y14-15</strain>
    </source>
</reference>
<evidence type="ECO:0000256" key="5">
    <source>
        <dbReference type="ARBA" id="ARBA00022989"/>
    </source>
</evidence>
<dbReference type="AlphaFoldDB" id="A0A2S8HYX4"/>
<protein>
    <submittedName>
        <fullName evidence="9">Glycosyltransferase</fullName>
    </submittedName>
</protein>
<keyword evidence="6 7" id="KW-0472">Membrane</keyword>
<dbReference type="PANTHER" id="PTHR48090">
    <property type="entry name" value="UNDECAPRENYL-PHOSPHATE 4-DEOXY-4-FORMAMIDO-L-ARABINOSE TRANSFERASE-RELATED"/>
    <property type="match status" value="1"/>
</dbReference>
<evidence type="ECO:0000313" key="10">
    <source>
        <dbReference type="Proteomes" id="UP000238206"/>
    </source>
</evidence>
<dbReference type="GO" id="GO:0005886">
    <property type="term" value="C:plasma membrane"/>
    <property type="evidence" value="ECO:0007669"/>
    <property type="project" value="TreeGrafter"/>
</dbReference>
<keyword evidence="5 7" id="KW-1133">Transmembrane helix</keyword>
<evidence type="ECO:0000256" key="4">
    <source>
        <dbReference type="ARBA" id="ARBA00022692"/>
    </source>
</evidence>
<evidence type="ECO:0000313" key="9">
    <source>
        <dbReference type="EMBL" id="PQP07760.1"/>
    </source>
</evidence>
<evidence type="ECO:0000259" key="8">
    <source>
        <dbReference type="Pfam" id="PF00535"/>
    </source>
</evidence>
<feature type="transmembrane region" description="Helical" evidence="7">
    <location>
        <begin position="229"/>
        <end position="251"/>
    </location>
</feature>
<dbReference type="RefSeq" id="WP_105393840.1">
    <property type="nucleotide sequence ID" value="NZ_PUIQ01000105.1"/>
</dbReference>
<comment type="subcellular location">
    <subcellularLocation>
        <location evidence="1">Membrane</location>
        <topology evidence="1">Multi-pass membrane protein</topology>
    </subcellularLocation>
</comment>
<dbReference type="GO" id="GO:0016757">
    <property type="term" value="F:glycosyltransferase activity"/>
    <property type="evidence" value="ECO:0007669"/>
    <property type="project" value="UniProtKB-KW"/>
</dbReference>
<evidence type="ECO:0000256" key="3">
    <source>
        <dbReference type="ARBA" id="ARBA00022679"/>
    </source>
</evidence>
<feature type="domain" description="Glycosyltransferase 2-like" evidence="8">
    <location>
        <begin position="5"/>
        <end position="165"/>
    </location>
</feature>
<accession>A0A2S8HYX4</accession>
<evidence type="ECO:0000256" key="6">
    <source>
        <dbReference type="ARBA" id="ARBA00023136"/>
    </source>
</evidence>
<dbReference type="InterPro" id="IPR050256">
    <property type="entry name" value="Glycosyltransferase_2"/>
</dbReference>
<evidence type="ECO:0000256" key="2">
    <source>
        <dbReference type="ARBA" id="ARBA00022676"/>
    </source>
</evidence>
<sequence length="323" mass="36293">MKHITVVTPCFNEEENVRAVYEETRRVFSTIPEVTYDHLFIDNASTDSTVSILRTIAADDPAVGVIVNARNFGHIRSPMYGLLQAKGDAVILLVADLQDPPELMREFVKSWLAGAPVVVGVKPESKESALFFALRRMYYRLVTQIANVTLIQNFTGFGLYDRKVIEILRQIDDPYPYFRGLVCEIGFEIKQIPYVQPRRKRGISKNNFYTLYDIAMLGITSHSKVPLRLATIAGFVLSGLSLFVSFMYFVLKLVFWSSFSMGSAPMLIGLFFFASVQLFFIGLLGEYVGAILTYAQKRPLVVERERINSGGTAIEAQAASRPN</sequence>
<dbReference type="InterPro" id="IPR001173">
    <property type="entry name" value="Glyco_trans_2-like"/>
</dbReference>
<evidence type="ECO:0000256" key="1">
    <source>
        <dbReference type="ARBA" id="ARBA00004141"/>
    </source>
</evidence>
<name>A0A2S8HYX4_BURCE</name>
<evidence type="ECO:0000256" key="7">
    <source>
        <dbReference type="SAM" id="Phobius"/>
    </source>
</evidence>
<dbReference type="InterPro" id="IPR029044">
    <property type="entry name" value="Nucleotide-diphossugar_trans"/>
</dbReference>
<dbReference type="EMBL" id="PUIQ01000105">
    <property type="protein sequence ID" value="PQP07760.1"/>
    <property type="molecule type" value="Genomic_DNA"/>
</dbReference>
<dbReference type="Pfam" id="PF00535">
    <property type="entry name" value="Glycos_transf_2"/>
    <property type="match status" value="1"/>
</dbReference>
<gene>
    <name evidence="9" type="ORF">C5615_37370</name>
</gene>
<keyword evidence="2" id="KW-0328">Glycosyltransferase</keyword>
<comment type="caution">
    <text evidence="9">The sequence shown here is derived from an EMBL/GenBank/DDBJ whole genome shotgun (WGS) entry which is preliminary data.</text>
</comment>
<dbReference type="PANTHER" id="PTHR48090:SF1">
    <property type="entry name" value="PROPHAGE BACTOPRENOL GLUCOSYL TRANSFERASE HOMOLOG"/>
    <property type="match status" value="1"/>
</dbReference>